<reference evidence="10" key="3">
    <citation type="submission" date="2022-06" db="UniProtKB">
        <authorList>
            <consortium name="EnsemblMetazoa"/>
        </authorList>
    </citation>
    <scope>IDENTIFICATION</scope>
</reference>
<accession>A0A834VG67</accession>
<evidence type="ECO:0000256" key="7">
    <source>
        <dbReference type="ARBA" id="ARBA00023180"/>
    </source>
</evidence>
<evidence type="ECO:0000256" key="3">
    <source>
        <dbReference type="ARBA" id="ARBA00022729"/>
    </source>
</evidence>
<keyword evidence="3" id="KW-0732">Signal</keyword>
<comment type="subcellular location">
    <subcellularLocation>
        <location evidence="1">Membrane</location>
        <topology evidence="1">Single-pass type I membrane protein</topology>
    </subcellularLocation>
</comment>
<evidence type="ECO:0000256" key="8">
    <source>
        <dbReference type="PROSITE-ProRule" id="PRU00622"/>
    </source>
</evidence>
<evidence type="ECO:0000313" key="10">
    <source>
        <dbReference type="EnsemblMetazoa" id="KAF7495721.1"/>
    </source>
</evidence>
<keyword evidence="5" id="KW-1133">Transmembrane helix</keyword>
<name>A0A834VG67_SARSC</name>
<reference evidence="11" key="1">
    <citation type="journal article" date="2020" name="PLoS Negl. Trop. Dis.">
        <title>High-quality nuclear genome for Sarcoptes scabiei-A critical resource for a neglected parasite.</title>
        <authorList>
            <person name="Korhonen P.K."/>
            <person name="Gasser R.B."/>
            <person name="Ma G."/>
            <person name="Wang T."/>
            <person name="Stroehlein A.J."/>
            <person name="Young N.D."/>
            <person name="Ang C.S."/>
            <person name="Fernando D.D."/>
            <person name="Lu H.C."/>
            <person name="Taylor S."/>
            <person name="Reynolds S.L."/>
            <person name="Mofiz E."/>
            <person name="Najaraj S.H."/>
            <person name="Gowda H."/>
            <person name="Madugundu A."/>
            <person name="Renuse S."/>
            <person name="Holt D."/>
            <person name="Pandey A."/>
            <person name="Papenfuss A.T."/>
            <person name="Fischer K."/>
        </authorList>
    </citation>
    <scope>NUCLEOTIDE SEQUENCE [LARGE SCALE GENOMIC DNA]</scope>
</reference>
<keyword evidence="4" id="KW-0677">Repeat</keyword>
<dbReference type="GO" id="GO:0017134">
    <property type="term" value="F:fibroblast growth factor binding"/>
    <property type="evidence" value="ECO:0007669"/>
    <property type="project" value="TreeGrafter"/>
</dbReference>
<evidence type="ECO:0000256" key="1">
    <source>
        <dbReference type="ARBA" id="ARBA00004479"/>
    </source>
</evidence>
<evidence type="ECO:0000313" key="9">
    <source>
        <dbReference type="EMBL" id="KAF7495721.1"/>
    </source>
</evidence>
<dbReference type="PANTHER" id="PTHR11884:SF1">
    <property type="entry name" value="GOLGI APPARATUS PROTEIN 1"/>
    <property type="match status" value="1"/>
</dbReference>
<feature type="repeat" description="Cys-rich GLG1" evidence="8">
    <location>
        <begin position="246"/>
        <end position="308"/>
    </location>
</feature>
<dbReference type="InterPro" id="IPR017873">
    <property type="entry name" value="Cys-rich_GLG1_repeat_euk"/>
</dbReference>
<evidence type="ECO:0000313" key="11">
    <source>
        <dbReference type="Proteomes" id="UP000070412"/>
    </source>
</evidence>
<dbReference type="GO" id="GO:0000139">
    <property type="term" value="C:Golgi membrane"/>
    <property type="evidence" value="ECO:0007669"/>
    <property type="project" value="InterPro"/>
</dbReference>
<dbReference type="PROSITE" id="PS51289">
    <property type="entry name" value="GLG1_C_RICH"/>
    <property type="match status" value="2"/>
</dbReference>
<keyword evidence="2" id="KW-0812">Transmembrane</keyword>
<feature type="repeat" description="Cys-rich GLG1" evidence="8">
    <location>
        <begin position="177"/>
        <end position="236"/>
    </location>
</feature>
<evidence type="ECO:0000256" key="2">
    <source>
        <dbReference type="ARBA" id="ARBA00022692"/>
    </source>
</evidence>
<organism evidence="9">
    <name type="scientific">Sarcoptes scabiei</name>
    <name type="common">Itch mite</name>
    <name type="synonym">Acarus scabiei</name>
    <dbReference type="NCBI Taxonomy" id="52283"/>
    <lineage>
        <taxon>Eukaryota</taxon>
        <taxon>Metazoa</taxon>
        <taxon>Ecdysozoa</taxon>
        <taxon>Arthropoda</taxon>
        <taxon>Chelicerata</taxon>
        <taxon>Arachnida</taxon>
        <taxon>Acari</taxon>
        <taxon>Acariformes</taxon>
        <taxon>Sarcoptiformes</taxon>
        <taxon>Astigmata</taxon>
        <taxon>Psoroptidia</taxon>
        <taxon>Sarcoptoidea</taxon>
        <taxon>Sarcoptidae</taxon>
        <taxon>Sarcoptinae</taxon>
        <taxon>Sarcoptes</taxon>
    </lineage>
</organism>
<proteinExistence type="predicted"/>
<dbReference type="Proteomes" id="UP000070412">
    <property type="component" value="Unassembled WGS sequence"/>
</dbReference>
<dbReference type="PANTHER" id="PTHR11884">
    <property type="entry name" value="SELECTIN LIGAND RELATED"/>
    <property type="match status" value="1"/>
</dbReference>
<keyword evidence="7" id="KW-0325">Glycoprotein</keyword>
<dbReference type="AlphaFoldDB" id="A0A834VG67"/>
<dbReference type="EMBL" id="WVUK01000046">
    <property type="protein sequence ID" value="KAF7495721.1"/>
    <property type="molecule type" value="Genomic_DNA"/>
</dbReference>
<reference evidence="9" key="2">
    <citation type="submission" date="2020-01" db="EMBL/GenBank/DDBJ databases">
        <authorList>
            <person name="Korhonen P.K.K."/>
            <person name="Guangxu M.G."/>
            <person name="Wang T.W."/>
            <person name="Stroehlein A.J.S."/>
            <person name="Young N.D."/>
            <person name="Ang C.-S.A."/>
            <person name="Fernando D.W.F."/>
            <person name="Lu H.L."/>
            <person name="Taylor S.T."/>
            <person name="Ehtesham M.E.M."/>
            <person name="Najaraj S.H.N."/>
            <person name="Harsha G.H.G."/>
            <person name="Madugundu A.M."/>
            <person name="Renuse S.R."/>
            <person name="Holt D.H."/>
            <person name="Pandey A.P."/>
            <person name="Papenfuss A.P."/>
            <person name="Gasser R.B.G."/>
            <person name="Fischer K.F."/>
        </authorList>
    </citation>
    <scope>NUCLEOTIDE SEQUENCE</scope>
    <source>
        <strain evidence="9">SSS_KF_BRIS2020</strain>
    </source>
</reference>
<dbReference type="InterPro" id="IPR001893">
    <property type="entry name" value="Cys-rich_GLG1_repeat"/>
</dbReference>
<evidence type="ECO:0000256" key="6">
    <source>
        <dbReference type="ARBA" id="ARBA00023136"/>
    </source>
</evidence>
<keyword evidence="11" id="KW-1185">Reference proteome</keyword>
<dbReference type="InterPro" id="IPR039728">
    <property type="entry name" value="GLG1"/>
</dbReference>
<protein>
    <submittedName>
        <fullName evidence="9">Golgi apparatus protein 1</fullName>
    </submittedName>
</protein>
<dbReference type="Pfam" id="PF00839">
    <property type="entry name" value="Cys_rich_FGFR"/>
    <property type="match status" value="5"/>
</dbReference>
<keyword evidence="6" id="KW-0472">Membrane</keyword>
<dbReference type="EnsemblMetazoa" id="SSS_1378s_mrna">
    <property type="protein sequence ID" value="KAF7495721.1"/>
    <property type="gene ID" value="SSS_1378"/>
</dbReference>
<dbReference type="OrthoDB" id="2015434at2759"/>
<evidence type="ECO:0000256" key="4">
    <source>
        <dbReference type="ARBA" id="ARBA00022737"/>
    </source>
</evidence>
<evidence type="ECO:0000256" key="5">
    <source>
        <dbReference type="ARBA" id="ARBA00022989"/>
    </source>
</evidence>
<gene>
    <name evidence="9" type="ORF">SSS_1378</name>
</gene>
<sequence length="535" mass="62805">MLDANQNCLQSIAKNESNLGADQLSCLIDLVQPETDENCKLYLQQMELIIFSDYRLINNQNNTIQCLQNHLDQLASVCHDEIIKISELQSNDIHLDKPLFLACRADHHPDMDDDCKKKMIEREMLISKDYKISRSLEQSCKHHIKSFECRKNAKGRKQIRLSQILLCLEGAHAKGLLIVPECKAEMLLHRRFLFENYKLTPDLVSYCHRDIERFCSNVEFGAKTLHCLMKNVRPNRRRGDAHLKQRISNECERQIEDLLKEVNIAEDWRVDPILQQACQSTVNELCSNIRPGDGRILSCLADHIESARMADDCREYLHQMQYFISRNFELDTEIYEACQSDALKYCHAKSSWNSNDFDPERGPTVIGCLYRYVYQLDFKIQLQPKCIFHIKRVMKNRAASVDLLPFIEIPCIQDLAKFCSSEQVEKKGYEMELVKELCVEEYENSNGKDSYEVIECLIKKKNHFRIKSNRKCHQAIEHYQKINSEDFHFDHRFKESCKMDIQKIAKIFAQNMMSSIVYQYWCIKMISNLIELLER</sequence>